<dbReference type="Pfam" id="PF14907">
    <property type="entry name" value="NTP_transf_5"/>
    <property type="match status" value="1"/>
</dbReference>
<dbReference type="InterPro" id="IPR039498">
    <property type="entry name" value="NTP_transf_5"/>
</dbReference>
<sequence>MGSRVNIPPEGTALLTLVRASLSAIPPVFEGFLSSLDWDLFLRLTRHHRLEPLLCYGLRNSRFAGIPTEIREEWEARRRTSIATALYHQEALREIAAAFADRGLPFVVLKGEALSKAFYPQEGLRPYGDIDLLIRPETYELAKATLMSLGFRLRQTVNEAEKLRLFGEIEFDKEGPVTMTVDLHWDTLMASWEPQSLLSDHGTWASLDQVRLGSHAIPILKGEVLLIYLCVHFAFHHTFDGLILLCDLFLVLKHDAERIDWDRLIAMANRCQCRHALYWSLYFAKSLMAAPVPDSILDRLRPNVLIRALMPTTRLLFRESLVSQMLERYIKFLLIDTQKGRWRALQVWLQSSKRLFGR</sequence>
<protein>
    <submittedName>
        <fullName evidence="1">Nucleotidyltransferase family protein</fullName>
    </submittedName>
</protein>
<evidence type="ECO:0000313" key="2">
    <source>
        <dbReference type="Proteomes" id="UP001197609"/>
    </source>
</evidence>
<dbReference type="AlphaFoldDB" id="A0AAJ1ALJ6"/>
<evidence type="ECO:0000313" key="1">
    <source>
        <dbReference type="EMBL" id="MBZ0160735.1"/>
    </source>
</evidence>
<comment type="caution">
    <text evidence="1">The sequence shown here is derived from an EMBL/GenBank/DDBJ whole genome shotgun (WGS) entry which is preliminary data.</text>
</comment>
<reference evidence="1 2" key="1">
    <citation type="journal article" date="2021" name="bioRxiv">
        <title>Unraveling nitrogen, sulfur and carbon metabolic pathways and microbial community transcriptional responses to substrate deprivation and toxicity stresses in a bioreactor mimicking anoxic brackish coastal sediment conditions.</title>
        <authorList>
            <person name="Martins P.D."/>
            <person name="Echeveste M.J."/>
            <person name="Arshad A."/>
            <person name="Kurth J."/>
            <person name="Ouboter H."/>
            <person name="Jetten M.S.M."/>
            <person name="Welte C.U."/>
        </authorList>
    </citation>
    <scope>NUCLEOTIDE SEQUENCE [LARGE SCALE GENOMIC DNA]</scope>
    <source>
        <strain evidence="1">MAG_38</strain>
    </source>
</reference>
<organism evidence="1 2">
    <name type="scientific">Candidatus Methylomirabilis tolerans</name>
    <dbReference type="NCBI Taxonomy" id="3123416"/>
    <lineage>
        <taxon>Bacteria</taxon>
        <taxon>Candidatus Methylomirabilota</taxon>
        <taxon>Candidatus Methylomirabilia</taxon>
        <taxon>Candidatus Methylomirabilales</taxon>
        <taxon>Candidatus Methylomirabilaceae</taxon>
        <taxon>Candidatus Methylomirabilis</taxon>
    </lineage>
</organism>
<gene>
    <name evidence="1" type="ORF">K8G79_11455</name>
</gene>
<proteinExistence type="predicted"/>
<name>A0AAJ1ALJ6_9BACT</name>
<accession>A0AAJ1ALJ6</accession>
<dbReference type="Proteomes" id="UP001197609">
    <property type="component" value="Unassembled WGS sequence"/>
</dbReference>
<dbReference type="EMBL" id="JAIOIU010000142">
    <property type="protein sequence ID" value="MBZ0160735.1"/>
    <property type="molecule type" value="Genomic_DNA"/>
</dbReference>
<dbReference type="Gene3D" id="3.30.460.40">
    <property type="match status" value="1"/>
</dbReference>